<keyword evidence="1" id="KW-0472">Membrane</keyword>
<gene>
    <name evidence="2" type="ORF">VNO78_32042</name>
</gene>
<feature type="transmembrane region" description="Helical" evidence="1">
    <location>
        <begin position="6"/>
        <end position="24"/>
    </location>
</feature>
<evidence type="ECO:0000313" key="3">
    <source>
        <dbReference type="Proteomes" id="UP001386955"/>
    </source>
</evidence>
<dbReference type="EMBL" id="JAYMYS010000008">
    <property type="protein sequence ID" value="KAK7386006.1"/>
    <property type="molecule type" value="Genomic_DNA"/>
</dbReference>
<comment type="caution">
    <text evidence="2">The sequence shown here is derived from an EMBL/GenBank/DDBJ whole genome shotgun (WGS) entry which is preliminary data.</text>
</comment>
<keyword evidence="1" id="KW-1133">Transmembrane helix</keyword>
<dbReference type="PANTHER" id="PTHR34947:SF5">
    <property type="entry name" value="PROTEIN, PUTATIVE-RELATED"/>
    <property type="match status" value="1"/>
</dbReference>
<accession>A0AAN9RZS6</accession>
<sequence length="183" mass="21060">MLTQLFVSVFIFSPSSCLLFLHYFKFYFSTFPFQLYTHNIDKNCIFLLCNGLLVFVGITKSLSASGADDNNSCSCAYLKDDSQSTHPHQHNTALIEIENFAQEKGISSLVFKEHQDTQLLDVGDEHEHHASELDCVLIQEDEQNVQEDTSMLSTEELNKKIEDFIRKMKEDLRIQAQRQLVML</sequence>
<proteinExistence type="predicted"/>
<reference evidence="2 3" key="1">
    <citation type="submission" date="2024-01" db="EMBL/GenBank/DDBJ databases">
        <title>The genomes of 5 underutilized Papilionoideae crops provide insights into root nodulation and disease resistanc.</title>
        <authorList>
            <person name="Jiang F."/>
        </authorList>
    </citation>
    <scope>NUCLEOTIDE SEQUENCE [LARGE SCALE GENOMIC DNA]</scope>
    <source>
        <strain evidence="2">DUOXIRENSHENG_FW03</strain>
        <tissue evidence="2">Leaves</tissue>
    </source>
</reference>
<dbReference type="AlphaFoldDB" id="A0AAN9RZS6"/>
<protein>
    <submittedName>
        <fullName evidence="2">Uncharacterized protein</fullName>
    </submittedName>
</protein>
<keyword evidence="1" id="KW-0812">Transmembrane</keyword>
<name>A0AAN9RZS6_PSOTE</name>
<evidence type="ECO:0000256" key="1">
    <source>
        <dbReference type="SAM" id="Phobius"/>
    </source>
</evidence>
<dbReference type="PANTHER" id="PTHR34947">
    <property type="entry name" value="TRANSMEMBRANE PROTEIN"/>
    <property type="match status" value="1"/>
</dbReference>
<dbReference type="Proteomes" id="UP001386955">
    <property type="component" value="Unassembled WGS sequence"/>
</dbReference>
<keyword evidence="3" id="KW-1185">Reference proteome</keyword>
<organism evidence="2 3">
    <name type="scientific">Psophocarpus tetragonolobus</name>
    <name type="common">Winged bean</name>
    <name type="synonym">Dolichos tetragonolobus</name>
    <dbReference type="NCBI Taxonomy" id="3891"/>
    <lineage>
        <taxon>Eukaryota</taxon>
        <taxon>Viridiplantae</taxon>
        <taxon>Streptophyta</taxon>
        <taxon>Embryophyta</taxon>
        <taxon>Tracheophyta</taxon>
        <taxon>Spermatophyta</taxon>
        <taxon>Magnoliopsida</taxon>
        <taxon>eudicotyledons</taxon>
        <taxon>Gunneridae</taxon>
        <taxon>Pentapetalae</taxon>
        <taxon>rosids</taxon>
        <taxon>fabids</taxon>
        <taxon>Fabales</taxon>
        <taxon>Fabaceae</taxon>
        <taxon>Papilionoideae</taxon>
        <taxon>50 kb inversion clade</taxon>
        <taxon>NPAAA clade</taxon>
        <taxon>indigoferoid/millettioid clade</taxon>
        <taxon>Phaseoleae</taxon>
        <taxon>Psophocarpus</taxon>
    </lineage>
</organism>
<evidence type="ECO:0000313" key="2">
    <source>
        <dbReference type="EMBL" id="KAK7386006.1"/>
    </source>
</evidence>